<dbReference type="Proteomes" id="UP000182761">
    <property type="component" value="Unassembled WGS sequence"/>
</dbReference>
<evidence type="ECO:0008006" key="3">
    <source>
        <dbReference type="Google" id="ProtNLM"/>
    </source>
</evidence>
<gene>
    <name evidence="1" type="ORF">Ga0061079_105128</name>
</gene>
<name>A0A0X3ALW2_9FLAO</name>
<sequence length="221" mass="26627">MLKLNKLFLLVVLLIAVGCKKKSDHLSNKAIEVSYRFDKQDSLIKITLFNRSNKNYFFIPILNQSLNYNYKNDLNNILLAGNINIKLIQIEGENNIYSKKKLNLFMDSIMLRINYDKYFPETRKLDSLYYFNRLMNLESNTNIKLFYKLTIDKYTQKHVKGKIYLLNFFSELRNGRIKEQKNSNDFYKEMKKLEIDNYVIYEDKFIYKDTIYIKNNTIYIK</sequence>
<accession>A0A0X3ALW2</accession>
<keyword evidence="2" id="KW-1185">Reference proteome</keyword>
<dbReference type="STRING" id="1586267.GCA_001418685_01014"/>
<protein>
    <recommendedName>
        <fullName evidence="3">Lipoprotein</fullName>
    </recommendedName>
</protein>
<evidence type="ECO:0000313" key="2">
    <source>
        <dbReference type="Proteomes" id="UP000182761"/>
    </source>
</evidence>
<dbReference type="EMBL" id="FCOR01000005">
    <property type="protein sequence ID" value="CVK16169.1"/>
    <property type="molecule type" value="Genomic_DNA"/>
</dbReference>
<dbReference type="AlphaFoldDB" id="A0A0X3ALW2"/>
<proteinExistence type="predicted"/>
<dbReference type="PROSITE" id="PS51257">
    <property type="entry name" value="PROKAR_LIPOPROTEIN"/>
    <property type="match status" value="1"/>
</dbReference>
<reference evidence="1 2" key="1">
    <citation type="submission" date="2016-01" db="EMBL/GenBank/DDBJ databases">
        <authorList>
            <person name="McClelland M."/>
            <person name="Jain A."/>
            <person name="Saraogi P."/>
            <person name="Mendelson R."/>
            <person name="Westerman R."/>
            <person name="SanMiguel P."/>
            <person name="Csonka L."/>
        </authorList>
    </citation>
    <scope>NUCLEOTIDE SEQUENCE [LARGE SCALE GENOMIC DNA]</scope>
    <source>
        <strain evidence="1 2">R-53146</strain>
    </source>
</reference>
<organism evidence="1 2">
    <name type="scientific">Apibacter mensalis</name>
    <dbReference type="NCBI Taxonomy" id="1586267"/>
    <lineage>
        <taxon>Bacteria</taxon>
        <taxon>Pseudomonadati</taxon>
        <taxon>Bacteroidota</taxon>
        <taxon>Flavobacteriia</taxon>
        <taxon>Flavobacteriales</taxon>
        <taxon>Weeksellaceae</taxon>
        <taxon>Apibacter</taxon>
    </lineage>
</organism>
<evidence type="ECO:0000313" key="1">
    <source>
        <dbReference type="EMBL" id="CVK16169.1"/>
    </source>
</evidence>